<sequence length="59" mass="6426">MRQAQPAALVGKGVIVLGLGHAGHQQCQREQQGHAPEQGKALLQRARGLGARHFHVRDR</sequence>
<dbReference type="EMBL" id="VSSQ01052858">
    <property type="protein sequence ID" value="MPN06913.1"/>
    <property type="molecule type" value="Genomic_DNA"/>
</dbReference>
<comment type="caution">
    <text evidence="1">The sequence shown here is derived from an EMBL/GenBank/DDBJ whole genome shotgun (WGS) entry which is preliminary data.</text>
</comment>
<protein>
    <submittedName>
        <fullName evidence="1">Uncharacterized protein</fullName>
    </submittedName>
</protein>
<name>A0A645F2N5_9ZZZZ</name>
<accession>A0A645F2N5</accession>
<gene>
    <name evidence="1" type="ORF">SDC9_154170</name>
</gene>
<dbReference type="AlphaFoldDB" id="A0A645F2N5"/>
<reference evidence="1" key="1">
    <citation type="submission" date="2019-08" db="EMBL/GenBank/DDBJ databases">
        <authorList>
            <person name="Kucharzyk K."/>
            <person name="Murdoch R.W."/>
            <person name="Higgins S."/>
            <person name="Loffler F."/>
        </authorList>
    </citation>
    <scope>NUCLEOTIDE SEQUENCE</scope>
</reference>
<evidence type="ECO:0000313" key="1">
    <source>
        <dbReference type="EMBL" id="MPN06913.1"/>
    </source>
</evidence>
<organism evidence="1">
    <name type="scientific">bioreactor metagenome</name>
    <dbReference type="NCBI Taxonomy" id="1076179"/>
    <lineage>
        <taxon>unclassified sequences</taxon>
        <taxon>metagenomes</taxon>
        <taxon>ecological metagenomes</taxon>
    </lineage>
</organism>
<proteinExistence type="predicted"/>